<dbReference type="GO" id="GO:0009380">
    <property type="term" value="C:excinuclease repair complex"/>
    <property type="evidence" value="ECO:0007669"/>
    <property type="project" value="InterPro"/>
</dbReference>
<dbReference type="FunFam" id="3.30.420.340:FF:000001">
    <property type="entry name" value="UvrABC system protein C"/>
    <property type="match status" value="1"/>
</dbReference>
<dbReference type="InterPro" id="IPR035901">
    <property type="entry name" value="GIY-YIG_endonuc_sf"/>
</dbReference>
<evidence type="ECO:0000313" key="18">
    <source>
        <dbReference type="Proteomes" id="UP000064201"/>
    </source>
</evidence>
<accession>A0A0G3G2G4</accession>
<evidence type="ECO:0000256" key="11">
    <source>
        <dbReference type="ARBA" id="ARBA00067419"/>
    </source>
</evidence>
<dbReference type="STRING" id="106634.TVD_08510"/>
<dbReference type="InterPro" id="IPR004791">
    <property type="entry name" value="UvrC"/>
</dbReference>
<evidence type="ECO:0000259" key="15">
    <source>
        <dbReference type="PROSITE" id="PS50164"/>
    </source>
</evidence>
<dbReference type="Pfam" id="PF01541">
    <property type="entry name" value="GIY-YIG"/>
    <property type="match status" value="1"/>
</dbReference>
<dbReference type="GO" id="GO:0009432">
    <property type="term" value="P:SOS response"/>
    <property type="evidence" value="ECO:0007669"/>
    <property type="project" value="UniProtKB-UniRule"/>
</dbReference>
<dbReference type="CDD" id="cd10434">
    <property type="entry name" value="GIY-YIG_UvrC_Cho"/>
    <property type="match status" value="1"/>
</dbReference>
<dbReference type="InterPro" id="IPR001162">
    <property type="entry name" value="UvrC_RNase_H_dom"/>
</dbReference>
<dbReference type="Gene3D" id="1.10.150.20">
    <property type="entry name" value="5' to 3' exonuclease, C-terminal subdomain"/>
    <property type="match status" value="1"/>
</dbReference>
<dbReference type="SUPFAM" id="SSF47781">
    <property type="entry name" value="RuvA domain 2-like"/>
    <property type="match status" value="1"/>
</dbReference>
<dbReference type="RefSeq" id="WP_047251359.1">
    <property type="nucleotide sequence ID" value="NZ_CP011367.1"/>
</dbReference>
<dbReference type="GO" id="GO:0006289">
    <property type="term" value="P:nucleotide-excision repair"/>
    <property type="evidence" value="ECO:0007669"/>
    <property type="project" value="UniProtKB-UniRule"/>
</dbReference>
<comment type="function">
    <text evidence="8 13">The UvrABC repair system catalyzes the recognition and processing of DNA lesions. UvrC both incises the 5' and 3' sides of the lesion. The N-terminal half is responsible for the 3' incision and the C-terminal half is responsible for the 5' incision.</text>
</comment>
<dbReference type="GO" id="GO:0005737">
    <property type="term" value="C:cytoplasm"/>
    <property type="evidence" value="ECO:0007669"/>
    <property type="project" value="UniProtKB-SubCell"/>
</dbReference>
<dbReference type="HAMAP" id="MF_00203">
    <property type="entry name" value="UvrC"/>
    <property type="match status" value="1"/>
</dbReference>
<name>A0A0G3G2G4_9GAMM</name>
<dbReference type="PANTHER" id="PTHR30562">
    <property type="entry name" value="UVRC/OXIDOREDUCTASE"/>
    <property type="match status" value="1"/>
</dbReference>
<dbReference type="PROSITE" id="PS50151">
    <property type="entry name" value="UVR"/>
    <property type="match status" value="1"/>
</dbReference>
<dbReference type="PROSITE" id="PS50165">
    <property type="entry name" value="UVRC"/>
    <property type="match status" value="1"/>
</dbReference>
<gene>
    <name evidence="13 17" type="primary">uvrC</name>
    <name evidence="17" type="ORF">TVD_08510</name>
</gene>
<keyword evidence="2 13" id="KW-0963">Cytoplasm</keyword>
<dbReference type="Pfam" id="PF14520">
    <property type="entry name" value="HHH_5"/>
    <property type="match status" value="1"/>
</dbReference>
<dbReference type="PATRIC" id="fig|106634.4.peg.1741"/>
<dbReference type="Proteomes" id="UP000064201">
    <property type="component" value="Chromosome"/>
</dbReference>
<dbReference type="InterPro" id="IPR036876">
    <property type="entry name" value="UVR_dom_sf"/>
</dbReference>
<proteinExistence type="inferred from homology"/>
<dbReference type="SUPFAM" id="SSF82771">
    <property type="entry name" value="GIY-YIG endonuclease"/>
    <property type="match status" value="1"/>
</dbReference>
<sequence>MSTSETGFDHKRFVQTLTQSPGVYQMLDAAGNVLYVGKARNLKSRVPSYFRGSDDRGPRIRSMVRQIADIRVAVTHTEAEALLLEANLIKRHRPRYNVLLRDDKSYPYIYVSNQEYPRLGFHRGARKKGMRYFGPYPSAGAVRESLALLQKLFQVRQCEDSVFAHRSRPCLQYQIGRCTAPCVGYISPEDYARDVEASVKFLEGKSEAVIEELMERMEAASTRLDFEHAARLRDQIARLRQISEQQFVSGGEGDADVFALAQEAGTCAVEIFFVRNGQNLGNSELFPNVPEATETDEIMAAVLAQYYAEREPPARILLSHEPQGAKTLEAYLAERRGGKVGLAWSLRGDRARWLDMARRNAELALKTRIASQAGQTARLDALTSELGLEETPKRMECFDISHTGGEGTVASCVVFGPEGPIKSDYRRFNIEGIEPGDDYAAMHQALSRRFARLKKGEGQEPDLLFIDGGKGQVTQALNVLADLGLDHIKVVGVAKGEERKAGMETLILSGVEAPSILPAHSGALHWIQQIRDEAHRFAITGHRARRAKARKESTLEAIPGLGPKRRSALLKHFGGLRGVSRAGVEELTKVPGIHRRLAQAIYDQFHES</sequence>
<dbReference type="Gene3D" id="4.10.860.10">
    <property type="entry name" value="UVR domain"/>
    <property type="match status" value="1"/>
</dbReference>
<dbReference type="PANTHER" id="PTHR30562:SF1">
    <property type="entry name" value="UVRABC SYSTEM PROTEIN C"/>
    <property type="match status" value="1"/>
</dbReference>
<protein>
    <recommendedName>
        <fullName evidence="11 13">UvrABC system protein C</fullName>
        <shortName evidence="13">Protein UvrC</shortName>
    </recommendedName>
    <alternativeName>
        <fullName evidence="12 13">Excinuclease ABC subunit C</fullName>
    </alternativeName>
</protein>
<dbReference type="GO" id="GO:0009381">
    <property type="term" value="F:excinuclease ABC activity"/>
    <property type="evidence" value="ECO:0007669"/>
    <property type="project" value="UniProtKB-UniRule"/>
</dbReference>
<evidence type="ECO:0000259" key="14">
    <source>
        <dbReference type="PROSITE" id="PS50151"/>
    </source>
</evidence>
<evidence type="ECO:0000256" key="2">
    <source>
        <dbReference type="ARBA" id="ARBA00022490"/>
    </source>
</evidence>
<evidence type="ECO:0000256" key="8">
    <source>
        <dbReference type="ARBA" id="ARBA00059452"/>
    </source>
</evidence>
<keyword evidence="6 13" id="KW-0234">DNA repair</keyword>
<dbReference type="OrthoDB" id="9804933at2"/>
<dbReference type="PROSITE" id="PS50164">
    <property type="entry name" value="GIY_YIG"/>
    <property type="match status" value="1"/>
</dbReference>
<keyword evidence="4 13" id="KW-0228">DNA excision</keyword>
<dbReference type="KEGG" id="tvr:TVD_08510"/>
<dbReference type="InterPro" id="IPR003583">
    <property type="entry name" value="Hlx-hairpin-Hlx_DNA-bd_motif"/>
</dbReference>
<feature type="domain" description="UvrC family homology region profile" evidence="16">
    <location>
        <begin position="257"/>
        <end position="480"/>
    </location>
</feature>
<keyword evidence="18" id="KW-1185">Reference proteome</keyword>
<dbReference type="NCBIfam" id="NF001824">
    <property type="entry name" value="PRK00558.1-5"/>
    <property type="match status" value="1"/>
</dbReference>
<dbReference type="InterPro" id="IPR038476">
    <property type="entry name" value="UvrC_RNase_H_dom_sf"/>
</dbReference>
<dbReference type="InterPro" id="IPR000305">
    <property type="entry name" value="GIY-YIG_endonuc"/>
</dbReference>
<organism evidence="17 18">
    <name type="scientific">Thioalkalivibrio versutus</name>
    <dbReference type="NCBI Taxonomy" id="106634"/>
    <lineage>
        <taxon>Bacteria</taxon>
        <taxon>Pseudomonadati</taxon>
        <taxon>Pseudomonadota</taxon>
        <taxon>Gammaproteobacteria</taxon>
        <taxon>Chromatiales</taxon>
        <taxon>Ectothiorhodospiraceae</taxon>
        <taxon>Thioalkalivibrio</taxon>
    </lineage>
</organism>
<comment type="subunit">
    <text evidence="10 13">Interacts with UvrB in an incision complex.</text>
</comment>
<evidence type="ECO:0000313" key="17">
    <source>
        <dbReference type="EMBL" id="AKJ95395.1"/>
    </source>
</evidence>
<evidence type="ECO:0000256" key="1">
    <source>
        <dbReference type="ARBA" id="ARBA00004496"/>
    </source>
</evidence>
<evidence type="ECO:0000256" key="5">
    <source>
        <dbReference type="ARBA" id="ARBA00022881"/>
    </source>
</evidence>
<dbReference type="InterPro" id="IPR047296">
    <property type="entry name" value="GIY-YIG_UvrC_Cho"/>
</dbReference>
<keyword evidence="3 13" id="KW-0227">DNA damage</keyword>
<evidence type="ECO:0000256" key="12">
    <source>
        <dbReference type="ARBA" id="ARBA00077138"/>
    </source>
</evidence>
<dbReference type="SMART" id="SM00465">
    <property type="entry name" value="GIYc"/>
    <property type="match status" value="1"/>
</dbReference>
<dbReference type="GO" id="GO:0003677">
    <property type="term" value="F:DNA binding"/>
    <property type="evidence" value="ECO:0007669"/>
    <property type="project" value="UniProtKB-UniRule"/>
</dbReference>
<evidence type="ECO:0000256" key="9">
    <source>
        <dbReference type="ARBA" id="ARBA00061531"/>
    </source>
</evidence>
<keyword evidence="7 13" id="KW-0742">SOS response</keyword>
<dbReference type="Gene3D" id="3.30.420.340">
    <property type="entry name" value="UvrC, RNAse H endonuclease domain"/>
    <property type="match status" value="1"/>
</dbReference>
<evidence type="ECO:0000256" key="4">
    <source>
        <dbReference type="ARBA" id="ARBA00022769"/>
    </source>
</evidence>
<reference evidence="17 18" key="1">
    <citation type="submission" date="2015-04" db="EMBL/GenBank/DDBJ databases">
        <title>Complete Sequence for the Genome of the Thioalkalivibrio versutus D301.</title>
        <authorList>
            <person name="Mu T."/>
            <person name="Zhou J."/>
            <person name="Xu X."/>
        </authorList>
    </citation>
    <scope>NUCLEOTIDE SEQUENCE [LARGE SCALE GENOMIC DNA]</scope>
    <source>
        <strain evidence="17 18">D301</strain>
    </source>
</reference>
<feature type="domain" description="UVR" evidence="14">
    <location>
        <begin position="207"/>
        <end position="242"/>
    </location>
</feature>
<evidence type="ECO:0000256" key="7">
    <source>
        <dbReference type="ARBA" id="ARBA00023236"/>
    </source>
</evidence>
<dbReference type="Pfam" id="PF22920">
    <property type="entry name" value="UvrC_RNaseH"/>
    <property type="match status" value="1"/>
</dbReference>
<dbReference type="SUPFAM" id="SSF46600">
    <property type="entry name" value="C-terminal UvrC-binding domain of UvrB"/>
    <property type="match status" value="1"/>
</dbReference>
<keyword evidence="5 13" id="KW-0267">Excision nuclease</keyword>
<dbReference type="FunFam" id="3.40.1440.10:FF:000001">
    <property type="entry name" value="UvrABC system protein C"/>
    <property type="match status" value="1"/>
</dbReference>
<dbReference type="NCBIfam" id="TIGR00194">
    <property type="entry name" value="uvrC"/>
    <property type="match status" value="1"/>
</dbReference>
<evidence type="ECO:0000256" key="13">
    <source>
        <dbReference type="HAMAP-Rule" id="MF_00203"/>
    </source>
</evidence>
<dbReference type="AlphaFoldDB" id="A0A0G3G2G4"/>
<comment type="subcellular location">
    <subcellularLocation>
        <location evidence="1 13">Cytoplasm</location>
    </subcellularLocation>
</comment>
<dbReference type="InterPro" id="IPR010994">
    <property type="entry name" value="RuvA_2-like"/>
</dbReference>
<dbReference type="SMART" id="SM00278">
    <property type="entry name" value="HhH1"/>
    <property type="match status" value="2"/>
</dbReference>
<dbReference type="FunFam" id="1.10.150.20:FF:000005">
    <property type="entry name" value="UvrABC system protein C"/>
    <property type="match status" value="1"/>
</dbReference>
<evidence type="ECO:0000256" key="10">
    <source>
        <dbReference type="ARBA" id="ARBA00062841"/>
    </source>
</evidence>
<comment type="similarity">
    <text evidence="9 13">Belongs to the UvrC family.</text>
</comment>
<feature type="domain" description="GIY-YIG" evidence="15">
    <location>
        <begin position="19"/>
        <end position="98"/>
    </location>
</feature>
<dbReference type="InterPro" id="IPR001943">
    <property type="entry name" value="UVR_dom"/>
</dbReference>
<evidence type="ECO:0000259" key="16">
    <source>
        <dbReference type="PROSITE" id="PS50165"/>
    </source>
</evidence>
<dbReference type="Gene3D" id="3.40.1440.10">
    <property type="entry name" value="GIY-YIG endonuclease"/>
    <property type="match status" value="1"/>
</dbReference>
<dbReference type="EMBL" id="CP011367">
    <property type="protein sequence ID" value="AKJ95395.1"/>
    <property type="molecule type" value="Genomic_DNA"/>
</dbReference>
<evidence type="ECO:0000256" key="3">
    <source>
        <dbReference type="ARBA" id="ARBA00022763"/>
    </source>
</evidence>
<evidence type="ECO:0000256" key="6">
    <source>
        <dbReference type="ARBA" id="ARBA00023204"/>
    </source>
</evidence>
<dbReference type="Pfam" id="PF02151">
    <property type="entry name" value="UVR"/>
    <property type="match status" value="1"/>
</dbReference>
<dbReference type="Pfam" id="PF08459">
    <property type="entry name" value="UvrC_RNaseH_dom"/>
    <property type="match status" value="1"/>
</dbReference>
<dbReference type="InterPro" id="IPR050066">
    <property type="entry name" value="UvrABC_protein_C"/>
</dbReference>